<dbReference type="GO" id="GO:0043590">
    <property type="term" value="C:bacterial nucleoid"/>
    <property type="evidence" value="ECO:0007669"/>
    <property type="project" value="TreeGrafter"/>
</dbReference>
<name>A0A4Y1YSX8_9PROT</name>
<evidence type="ECO:0000313" key="6">
    <source>
        <dbReference type="EMBL" id="BBL35665.1"/>
    </source>
</evidence>
<dbReference type="GO" id="GO:0000018">
    <property type="term" value="P:regulation of DNA recombination"/>
    <property type="evidence" value="ECO:0007669"/>
    <property type="project" value="TreeGrafter"/>
</dbReference>
<evidence type="ECO:0000256" key="5">
    <source>
        <dbReference type="ARBA" id="ARBA00023172"/>
    </source>
</evidence>
<keyword evidence="5" id="KW-0233">DNA recombination</keyword>
<sequence>MWFKNIQIYRLADEAVSFDRLEEQLSAQTLQSCLGLDAQTKGWMPPGLEETALVYNHGQQTLIAFGIEKKLLPTSVVNQLARERAQEMEVRLGYAPGRKQMKEIKEIVYRELLSRAFAVRQRTHIWIDRVDSWFVVESASVAKADIVVEAFIKSTGIGLRRIRTEMAPVSVMTTWVLNEDAPAIFSIDSDSIFRSREDKNVLVSYIRQFPDPQEITRHVRTGKEVIKLALTWRDRISFFLDENLQLKRLTRLDMENESAESAEEQFDSDFFLMTSELRQLLPELMEALGGMVAE</sequence>
<gene>
    <name evidence="6" type="ORF">Nstercoris_01940</name>
</gene>
<organism evidence="6 7">
    <name type="scientific">Nitrosomonas stercoris</name>
    <dbReference type="NCBI Taxonomy" id="1444684"/>
    <lineage>
        <taxon>Bacteria</taxon>
        <taxon>Pseudomonadati</taxon>
        <taxon>Pseudomonadota</taxon>
        <taxon>Betaproteobacteria</taxon>
        <taxon>Nitrosomonadales</taxon>
        <taxon>Nitrosomonadaceae</taxon>
        <taxon>Nitrosomonas</taxon>
    </lineage>
</organism>
<dbReference type="GO" id="GO:0006310">
    <property type="term" value="P:DNA recombination"/>
    <property type="evidence" value="ECO:0007669"/>
    <property type="project" value="UniProtKB-KW"/>
</dbReference>
<comment type="similarity">
    <text evidence="2">Belongs to the RdgC family.</text>
</comment>
<dbReference type="NCBIfam" id="NF001464">
    <property type="entry name" value="PRK00321.1-5"/>
    <property type="match status" value="1"/>
</dbReference>
<dbReference type="GO" id="GO:0003690">
    <property type="term" value="F:double-stranded DNA binding"/>
    <property type="evidence" value="ECO:0007669"/>
    <property type="project" value="TreeGrafter"/>
</dbReference>
<evidence type="ECO:0000313" key="7">
    <source>
        <dbReference type="Proteomes" id="UP000316473"/>
    </source>
</evidence>
<accession>A0A4Y1YSX8</accession>
<dbReference type="NCBIfam" id="NF001463">
    <property type="entry name" value="PRK00321.1-4"/>
    <property type="match status" value="1"/>
</dbReference>
<proteinExistence type="inferred from homology"/>
<dbReference type="Proteomes" id="UP000316473">
    <property type="component" value="Chromosome"/>
</dbReference>
<evidence type="ECO:0000256" key="1">
    <source>
        <dbReference type="ARBA" id="ARBA00004453"/>
    </source>
</evidence>
<dbReference type="AlphaFoldDB" id="A0A4Y1YSX8"/>
<keyword evidence="7" id="KW-1185">Reference proteome</keyword>
<dbReference type="InterPro" id="IPR007476">
    <property type="entry name" value="RdgC"/>
</dbReference>
<evidence type="ECO:0000256" key="2">
    <source>
        <dbReference type="ARBA" id="ARBA00008657"/>
    </source>
</evidence>
<reference evidence="6 7" key="1">
    <citation type="submission" date="2019-06" db="EMBL/GenBank/DDBJ databases">
        <title>Nitrosomonas stercoris KYUHI-S whole genome shotgun sequence.</title>
        <authorList>
            <person name="Nakagawa T."/>
            <person name="Tsuchiya Y."/>
            <person name="Takahashi R."/>
        </authorList>
    </citation>
    <scope>NUCLEOTIDE SEQUENCE [LARGE SCALE GENOMIC DNA]</scope>
    <source>
        <strain evidence="6 7">KYUHI-S</strain>
    </source>
</reference>
<comment type="subcellular location">
    <subcellularLocation>
        <location evidence="1">Cytoplasm</location>
        <location evidence="1">Nucleoid</location>
    </subcellularLocation>
</comment>
<evidence type="ECO:0000256" key="4">
    <source>
        <dbReference type="ARBA" id="ARBA00022490"/>
    </source>
</evidence>
<keyword evidence="4" id="KW-0963">Cytoplasm</keyword>
<dbReference type="PANTHER" id="PTHR38103">
    <property type="entry name" value="RECOMBINATION-ASSOCIATED PROTEIN RDGC"/>
    <property type="match status" value="1"/>
</dbReference>
<protein>
    <recommendedName>
        <fullName evidence="3">Recombination-associated protein RdgC</fullName>
    </recommendedName>
</protein>
<dbReference type="Pfam" id="PF04381">
    <property type="entry name" value="RdgC"/>
    <property type="match status" value="1"/>
</dbReference>
<dbReference type="PANTHER" id="PTHR38103:SF1">
    <property type="entry name" value="RECOMBINATION-ASSOCIATED PROTEIN RDGC"/>
    <property type="match status" value="1"/>
</dbReference>
<evidence type="ECO:0000256" key="3">
    <source>
        <dbReference type="ARBA" id="ARBA00022296"/>
    </source>
</evidence>
<dbReference type="KEGG" id="nst:Nstercoris_01940"/>
<dbReference type="EMBL" id="AP019755">
    <property type="protein sequence ID" value="BBL35665.1"/>
    <property type="molecule type" value="Genomic_DNA"/>
</dbReference>